<feature type="region of interest" description="Disordered" evidence="1">
    <location>
        <begin position="133"/>
        <end position="253"/>
    </location>
</feature>
<feature type="compositionally biased region" description="Polar residues" evidence="1">
    <location>
        <begin position="176"/>
        <end position="186"/>
    </location>
</feature>
<dbReference type="InterPro" id="IPR003604">
    <property type="entry name" value="Matrin/U1-like-C_Znf_C2H2"/>
</dbReference>
<name>A0A1S3I241_LINAN</name>
<dbReference type="InterPro" id="IPR036236">
    <property type="entry name" value="Znf_C2H2_sf"/>
</dbReference>
<gene>
    <name evidence="4" type="primary">LOC106159638</name>
</gene>
<feature type="region of interest" description="Disordered" evidence="1">
    <location>
        <begin position="533"/>
        <end position="556"/>
    </location>
</feature>
<feature type="compositionally biased region" description="Polar residues" evidence="1">
    <location>
        <begin position="204"/>
        <end position="224"/>
    </location>
</feature>
<keyword evidence="3" id="KW-1185">Reference proteome</keyword>
<dbReference type="RefSeq" id="XP_013391414.1">
    <property type="nucleotide sequence ID" value="XM_013535960.1"/>
</dbReference>
<evidence type="ECO:0000313" key="4">
    <source>
        <dbReference type="RefSeq" id="XP_013391414.1"/>
    </source>
</evidence>
<dbReference type="InterPro" id="IPR052644">
    <property type="entry name" value="ZMAT3"/>
</dbReference>
<feature type="compositionally biased region" description="Low complexity" evidence="1">
    <location>
        <begin position="357"/>
        <end position="371"/>
    </location>
</feature>
<dbReference type="Proteomes" id="UP000085678">
    <property type="component" value="Unplaced"/>
</dbReference>
<reference evidence="4" key="1">
    <citation type="submission" date="2025-08" db="UniProtKB">
        <authorList>
            <consortium name="RefSeq"/>
        </authorList>
    </citation>
    <scope>IDENTIFICATION</scope>
    <source>
        <tissue evidence="4">Gonads</tissue>
    </source>
</reference>
<dbReference type="GeneID" id="106159638"/>
<dbReference type="KEGG" id="lak:106159638"/>
<evidence type="ECO:0000259" key="2">
    <source>
        <dbReference type="PROSITE" id="PS00028"/>
    </source>
</evidence>
<feature type="domain" description="C2H2-type" evidence="2">
    <location>
        <begin position="570"/>
        <end position="592"/>
    </location>
</feature>
<dbReference type="Gene3D" id="3.30.160.60">
    <property type="entry name" value="Classic Zinc Finger"/>
    <property type="match status" value="4"/>
</dbReference>
<dbReference type="GO" id="GO:0008270">
    <property type="term" value="F:zinc ion binding"/>
    <property type="evidence" value="ECO:0007669"/>
    <property type="project" value="InterPro"/>
</dbReference>
<dbReference type="OrthoDB" id="6286132at2759"/>
<dbReference type="FunCoup" id="A0A1S3I241">
    <property type="interactions" value="216"/>
</dbReference>
<protein>
    <submittedName>
        <fullName evidence="4">Uncharacterized protein LOC106159638</fullName>
    </submittedName>
</protein>
<dbReference type="SMART" id="SM00451">
    <property type="entry name" value="ZnF_U1"/>
    <property type="match status" value="4"/>
</dbReference>
<sequence>MYNTDSQRNEHMPGHVLNGIDNSLVGNVGNVNSGVIGLNKNHDAGSGSLISFEVNRNCYSPLQSNGDCELRKAIANYIDHLDRERNRNDYCWPTRMNNFEFVNQGKYSSYMGPGVAFSPGVCGDQTVSLRQAYSGPDVGEHGGYHPPLQPNQHHPRQPFHHGTNFPPPPPPPPGVQQITPLNSQSAPGGDFLGNRPSIAFGRPNLNQQNFSSCHGHSGTAFTDNRGSHLQPASAGNNGGSGRNNNSDKKAKLNLSWDKVVPKQAAKRKCSDCENVNMTLSMDEQQREDASSMENIVKGLTQPLFCKVCSVNLNAPSQAKQHYLGKNHAKKLRMWLKTQEDAGKSNLSKNVGTMVTTISSLSDSDSTNDSTDPGSECSRQSSSSSSSVSLTTAASALTVSSASAPQSTQELNPDIYCKICEVSFNSPKQAEQHYQGKMHGKRLKASHVATNPVTNESAGNVKQGSKFICFVCHIHVTSQDQLDCHLQGAKHLAKLKMQERSQNALQGRWGGAAEKPSGFFKNLLPPGVGKIHMSESQTTSSSSCQFSPPPLKRPRHRDFTNYRTPSGKFYCGACNVTMNNEVQFAQHVDSKKHKANSAAMRSSALEC</sequence>
<feature type="compositionally biased region" description="Low complexity" evidence="1">
    <location>
        <begin position="533"/>
        <end position="545"/>
    </location>
</feature>
<evidence type="ECO:0000256" key="1">
    <source>
        <dbReference type="SAM" id="MobiDB-lite"/>
    </source>
</evidence>
<dbReference type="PANTHER" id="PTHR46786:SF1">
    <property type="entry name" value="ZINC FINGER MATRIN-TYPE PROTEIN 3"/>
    <property type="match status" value="1"/>
</dbReference>
<feature type="compositionally biased region" description="Pro residues" evidence="1">
    <location>
        <begin position="165"/>
        <end position="174"/>
    </location>
</feature>
<feature type="domain" description="C2H2-type" evidence="2">
    <location>
        <begin position="416"/>
        <end position="438"/>
    </location>
</feature>
<feature type="region of interest" description="Disordered" evidence="1">
    <location>
        <begin position="357"/>
        <end position="385"/>
    </location>
</feature>
<dbReference type="InParanoid" id="A0A1S3I241"/>
<dbReference type="STRING" id="7574.A0A1S3I241"/>
<dbReference type="PROSITE" id="PS00028">
    <property type="entry name" value="ZINC_FINGER_C2H2_1"/>
    <property type="match status" value="2"/>
</dbReference>
<dbReference type="SMART" id="SM00355">
    <property type="entry name" value="ZnF_C2H2"/>
    <property type="match status" value="4"/>
</dbReference>
<dbReference type="AlphaFoldDB" id="A0A1S3I241"/>
<evidence type="ECO:0000313" key="3">
    <source>
        <dbReference type="Proteomes" id="UP000085678"/>
    </source>
</evidence>
<dbReference type="Pfam" id="PF12874">
    <property type="entry name" value="zf-met"/>
    <property type="match status" value="4"/>
</dbReference>
<dbReference type="InterPro" id="IPR013087">
    <property type="entry name" value="Znf_C2H2_type"/>
</dbReference>
<dbReference type="GO" id="GO:0003676">
    <property type="term" value="F:nucleic acid binding"/>
    <property type="evidence" value="ECO:0007669"/>
    <property type="project" value="InterPro"/>
</dbReference>
<dbReference type="SUPFAM" id="SSF57667">
    <property type="entry name" value="beta-beta-alpha zinc fingers"/>
    <property type="match status" value="4"/>
</dbReference>
<accession>A0A1S3I241</accession>
<dbReference type="PANTHER" id="PTHR46786">
    <property type="entry name" value="ZINC FINGER MATRIN-TYPE PROTEIN 3"/>
    <property type="match status" value="1"/>
</dbReference>
<proteinExistence type="predicted"/>
<organism evidence="3 4">
    <name type="scientific">Lingula anatina</name>
    <name type="common">Brachiopod</name>
    <name type="synonym">Lingula unguis</name>
    <dbReference type="NCBI Taxonomy" id="7574"/>
    <lineage>
        <taxon>Eukaryota</taxon>
        <taxon>Metazoa</taxon>
        <taxon>Spiralia</taxon>
        <taxon>Lophotrochozoa</taxon>
        <taxon>Brachiopoda</taxon>
        <taxon>Linguliformea</taxon>
        <taxon>Lingulata</taxon>
        <taxon>Lingulida</taxon>
        <taxon>Linguloidea</taxon>
        <taxon>Lingulidae</taxon>
        <taxon>Lingula</taxon>
    </lineage>
</organism>